<name>A0A843U2F2_COLES</name>
<comment type="caution">
    <text evidence="1">The sequence shown here is derived from an EMBL/GenBank/DDBJ whole genome shotgun (WGS) entry which is preliminary data.</text>
</comment>
<proteinExistence type="predicted"/>
<dbReference type="AlphaFoldDB" id="A0A843U2F2"/>
<keyword evidence="2" id="KW-1185">Reference proteome</keyword>
<organism evidence="1 2">
    <name type="scientific">Colocasia esculenta</name>
    <name type="common">Wild taro</name>
    <name type="synonym">Arum esculentum</name>
    <dbReference type="NCBI Taxonomy" id="4460"/>
    <lineage>
        <taxon>Eukaryota</taxon>
        <taxon>Viridiplantae</taxon>
        <taxon>Streptophyta</taxon>
        <taxon>Embryophyta</taxon>
        <taxon>Tracheophyta</taxon>
        <taxon>Spermatophyta</taxon>
        <taxon>Magnoliopsida</taxon>
        <taxon>Liliopsida</taxon>
        <taxon>Araceae</taxon>
        <taxon>Aroideae</taxon>
        <taxon>Colocasieae</taxon>
        <taxon>Colocasia</taxon>
    </lineage>
</organism>
<sequence>MGLRPCGPQVVVFSWSPQLFDLSRGAAAGPFVRGCETERSLKWQIEEIGVVEEMIQRRALTVWSLTGLVSIEGDVNFMNLTAGFVDVYCDGSLNDNRVDANLCDLQNIGLPKDSSLTPFSLSLALFSYLCFPIASNGCRRLVGDRGTQPTVAGVAQVVPEVLALPAAHLQSPLDPHPEQAYSNVGSFQP</sequence>
<evidence type="ECO:0000313" key="1">
    <source>
        <dbReference type="EMBL" id="MQL76496.1"/>
    </source>
</evidence>
<reference evidence="1" key="1">
    <citation type="submission" date="2017-07" db="EMBL/GenBank/DDBJ databases">
        <title>Taro Niue Genome Assembly and Annotation.</title>
        <authorList>
            <person name="Atibalentja N."/>
            <person name="Keating K."/>
            <person name="Fields C.J."/>
        </authorList>
    </citation>
    <scope>NUCLEOTIDE SEQUENCE</scope>
    <source>
        <strain evidence="1">Niue_2</strain>
        <tissue evidence="1">Leaf</tissue>
    </source>
</reference>
<dbReference type="Proteomes" id="UP000652761">
    <property type="component" value="Unassembled WGS sequence"/>
</dbReference>
<accession>A0A843U2F2</accession>
<evidence type="ECO:0000313" key="2">
    <source>
        <dbReference type="Proteomes" id="UP000652761"/>
    </source>
</evidence>
<dbReference type="EMBL" id="NMUH01000301">
    <property type="protein sequence ID" value="MQL76496.1"/>
    <property type="molecule type" value="Genomic_DNA"/>
</dbReference>
<gene>
    <name evidence="1" type="ORF">Taro_008888</name>
</gene>
<protein>
    <submittedName>
        <fullName evidence="1">Uncharacterized protein</fullName>
    </submittedName>
</protein>